<reference evidence="2 3" key="1">
    <citation type="submission" date="2024-02" db="EMBL/GenBank/DDBJ databases">
        <title>High-quality chromosome-scale genome assembly of Pensacola bahiagrass (Paspalum notatum Flugge var. saurae).</title>
        <authorList>
            <person name="Vega J.M."/>
            <person name="Podio M."/>
            <person name="Orjuela J."/>
            <person name="Siena L.A."/>
            <person name="Pessino S.C."/>
            <person name="Combes M.C."/>
            <person name="Mariac C."/>
            <person name="Albertini E."/>
            <person name="Pupilli F."/>
            <person name="Ortiz J.P.A."/>
            <person name="Leblanc O."/>
        </authorList>
    </citation>
    <scope>NUCLEOTIDE SEQUENCE [LARGE SCALE GENOMIC DNA]</scope>
    <source>
        <strain evidence="2">R1</strain>
        <tissue evidence="2">Leaf</tissue>
    </source>
</reference>
<dbReference type="Proteomes" id="UP001341281">
    <property type="component" value="Chromosome 03"/>
</dbReference>
<keyword evidence="3" id="KW-1185">Reference proteome</keyword>
<accession>A0AAQ3SW77</accession>
<feature type="compositionally biased region" description="Low complexity" evidence="1">
    <location>
        <begin position="1"/>
        <end position="28"/>
    </location>
</feature>
<proteinExistence type="predicted"/>
<sequence>MPAALDPAAASTPALPASSSPATLPTSSFHSSRARKPPWRHGCTALACASTLLLSACSNTATELFSPPAFVSASADAHLTQGDYLDPS</sequence>
<feature type="region of interest" description="Disordered" evidence="1">
    <location>
        <begin position="1"/>
        <end position="38"/>
    </location>
</feature>
<name>A0AAQ3SW77_PASNO</name>
<organism evidence="2 3">
    <name type="scientific">Paspalum notatum var. saurae</name>
    <dbReference type="NCBI Taxonomy" id="547442"/>
    <lineage>
        <taxon>Eukaryota</taxon>
        <taxon>Viridiplantae</taxon>
        <taxon>Streptophyta</taxon>
        <taxon>Embryophyta</taxon>
        <taxon>Tracheophyta</taxon>
        <taxon>Spermatophyta</taxon>
        <taxon>Magnoliopsida</taxon>
        <taxon>Liliopsida</taxon>
        <taxon>Poales</taxon>
        <taxon>Poaceae</taxon>
        <taxon>PACMAD clade</taxon>
        <taxon>Panicoideae</taxon>
        <taxon>Andropogonodae</taxon>
        <taxon>Paspaleae</taxon>
        <taxon>Paspalinae</taxon>
        <taxon>Paspalum</taxon>
    </lineage>
</organism>
<evidence type="ECO:0000256" key="1">
    <source>
        <dbReference type="SAM" id="MobiDB-lite"/>
    </source>
</evidence>
<evidence type="ECO:0000313" key="2">
    <source>
        <dbReference type="EMBL" id="WVZ62043.1"/>
    </source>
</evidence>
<dbReference type="AlphaFoldDB" id="A0AAQ3SW77"/>
<evidence type="ECO:0000313" key="3">
    <source>
        <dbReference type="Proteomes" id="UP001341281"/>
    </source>
</evidence>
<dbReference type="EMBL" id="CP144747">
    <property type="protein sequence ID" value="WVZ62043.1"/>
    <property type="molecule type" value="Genomic_DNA"/>
</dbReference>
<protein>
    <submittedName>
        <fullName evidence="2">Uncharacterized protein</fullName>
    </submittedName>
</protein>
<gene>
    <name evidence="2" type="ORF">U9M48_011832</name>
</gene>